<dbReference type="SUPFAM" id="SSF56925">
    <property type="entry name" value="OMPA-like"/>
    <property type="match status" value="1"/>
</dbReference>
<comment type="similarity">
    <text evidence="1">Belongs to the OmpW/AlkL family.</text>
</comment>
<dbReference type="EMBL" id="FMUE01000020">
    <property type="protein sequence ID" value="SCX35373.1"/>
    <property type="molecule type" value="Genomic_DNA"/>
</dbReference>
<dbReference type="InterPro" id="IPR011250">
    <property type="entry name" value="OMP/PagP_B-barrel"/>
</dbReference>
<name>A0A1R3U212_9HYPH</name>
<dbReference type="Proteomes" id="UP000187891">
    <property type="component" value="Unassembled WGS sequence"/>
</dbReference>
<dbReference type="GO" id="GO:0055085">
    <property type="term" value="P:transmembrane transport"/>
    <property type="evidence" value="ECO:0007669"/>
    <property type="project" value="TreeGrafter"/>
</dbReference>
<dbReference type="AlphaFoldDB" id="A0A1R3U212"/>
<dbReference type="STRING" id="1907666.DSM25559_4932"/>
<dbReference type="PANTHER" id="PTHR36920:SF1">
    <property type="entry name" value="OUTER MEMBRANE PROTEIN W"/>
    <property type="match status" value="1"/>
</dbReference>
<gene>
    <name evidence="2" type="primary">ompW</name>
    <name evidence="2" type="ORF">DSM25559_4932</name>
</gene>
<proteinExistence type="inferred from homology"/>
<organism evidence="2 3">
    <name type="scientific">Agrobacterium rosae</name>
    <dbReference type="NCBI Taxonomy" id="1972867"/>
    <lineage>
        <taxon>Bacteria</taxon>
        <taxon>Pseudomonadati</taxon>
        <taxon>Pseudomonadota</taxon>
        <taxon>Alphaproteobacteria</taxon>
        <taxon>Hyphomicrobiales</taxon>
        <taxon>Rhizobiaceae</taxon>
        <taxon>Rhizobium/Agrobacterium group</taxon>
        <taxon>Agrobacterium</taxon>
    </lineage>
</organism>
<protein>
    <submittedName>
        <fullName evidence="2">Outer membrane protein W</fullName>
    </submittedName>
</protein>
<evidence type="ECO:0000256" key="1">
    <source>
        <dbReference type="ARBA" id="ARBA00009330"/>
    </source>
</evidence>
<evidence type="ECO:0000313" key="3">
    <source>
        <dbReference type="Proteomes" id="UP000187891"/>
    </source>
</evidence>
<accession>A0A1R3U212</accession>
<evidence type="ECO:0000313" key="2">
    <source>
        <dbReference type="EMBL" id="SCX35373.1"/>
    </source>
</evidence>
<dbReference type="GO" id="GO:0019867">
    <property type="term" value="C:outer membrane"/>
    <property type="evidence" value="ECO:0007669"/>
    <property type="project" value="InterPro"/>
</dbReference>
<sequence length="266" mass="29441">MPRTLFGLKVCLLKLNKPLAMMIYKKFTRGRRLSEISVVNRKAYLPERSFGGSVLLAAVTLLCMSVAMPVLADDFDTVRGFEPGDVMIRGRVTDIVPYNVKSSIDLIGGRVDLPPMILPDVDVSVFLSEHWSITGQTGVLNTKIKLKDTLYGDIDVGTVWSLPLSLAVQYHVETQGRFRPYVGAGMIATWYFGEKPAGGFVQDFSVSSSYAPLLKAGVDYQLSDRWFANFEVKRIFPPTQTIENQGVRAKTSLDTIATGIGVGYRF</sequence>
<dbReference type="Pfam" id="PF03922">
    <property type="entry name" value="OmpW"/>
    <property type="match status" value="1"/>
</dbReference>
<dbReference type="PANTHER" id="PTHR36920">
    <property type="match status" value="1"/>
</dbReference>
<reference evidence="3" key="1">
    <citation type="submission" date="2016-10" db="EMBL/GenBank/DDBJ databases">
        <authorList>
            <person name="Wibberg D."/>
        </authorList>
    </citation>
    <scope>NUCLEOTIDE SEQUENCE [LARGE SCALE GENOMIC DNA]</scope>
</reference>
<dbReference type="Gene3D" id="2.40.160.20">
    <property type="match status" value="1"/>
</dbReference>
<dbReference type="InterPro" id="IPR005618">
    <property type="entry name" value="OMPW"/>
</dbReference>